<evidence type="ECO:0000313" key="3">
    <source>
        <dbReference type="Proteomes" id="UP000245910"/>
    </source>
</evidence>
<feature type="compositionally biased region" description="Polar residues" evidence="1">
    <location>
        <begin position="17"/>
        <end position="32"/>
    </location>
</feature>
<organism evidence="2 3">
    <name type="scientific">Fusarium venenatum</name>
    <dbReference type="NCBI Taxonomy" id="56646"/>
    <lineage>
        <taxon>Eukaryota</taxon>
        <taxon>Fungi</taxon>
        <taxon>Dikarya</taxon>
        <taxon>Ascomycota</taxon>
        <taxon>Pezizomycotina</taxon>
        <taxon>Sordariomycetes</taxon>
        <taxon>Hypocreomycetidae</taxon>
        <taxon>Hypocreales</taxon>
        <taxon>Nectriaceae</taxon>
        <taxon>Fusarium</taxon>
    </lineage>
</organism>
<reference evidence="3" key="1">
    <citation type="submission" date="2014-10" db="EMBL/GenBank/DDBJ databases">
        <authorList>
            <person name="King R."/>
        </authorList>
    </citation>
    <scope>NUCLEOTIDE SEQUENCE [LARGE SCALE GENOMIC DNA]</scope>
    <source>
        <strain evidence="3">A3/5</strain>
    </source>
</reference>
<evidence type="ECO:0000256" key="1">
    <source>
        <dbReference type="SAM" id="MobiDB-lite"/>
    </source>
</evidence>
<dbReference type="EMBL" id="LN649229">
    <property type="protein sequence ID" value="CEI66477.1"/>
    <property type="molecule type" value="Genomic_DNA"/>
</dbReference>
<feature type="compositionally biased region" description="Basic and acidic residues" evidence="1">
    <location>
        <begin position="76"/>
        <end position="86"/>
    </location>
</feature>
<accession>A0A2L2TNU7</accession>
<evidence type="ECO:0000313" key="2">
    <source>
        <dbReference type="EMBL" id="CEI66477.1"/>
    </source>
</evidence>
<proteinExistence type="predicted"/>
<keyword evidence="3" id="KW-1185">Reference proteome</keyword>
<name>A0A2L2TNU7_9HYPO</name>
<dbReference type="AlphaFoldDB" id="A0A2L2TNU7"/>
<dbReference type="Proteomes" id="UP000245910">
    <property type="component" value="Chromosome I"/>
</dbReference>
<feature type="compositionally biased region" description="Basic residues" evidence="1">
    <location>
        <begin position="1"/>
        <end position="10"/>
    </location>
</feature>
<dbReference type="OrthoDB" id="5038369at2759"/>
<protein>
    <submittedName>
        <fullName evidence="2">Uncharacterized protein</fullName>
    </submittedName>
</protein>
<feature type="region of interest" description="Disordered" evidence="1">
    <location>
        <begin position="1"/>
        <end position="95"/>
    </location>
</feature>
<sequence>MAYARSRRKAATPVPTGPNSPATPTRQESPLQTLEPLARPLKRKRNRDVDDSPVPLKLRKKSTAPLETSRTRTRLSKPDSESDPNSRHSQSSTGPDAAIIEENESKNEQHPAYAHVHKLFKHDVVAKDVSDDNQHTGLEYFQAFPHDPQSTLCVEHFLSLAEKDTTTRPDFSNLALPVCEETWTIKDFQSFKDELNEKITDTTKSAYIREYYRVAHLTGSKPRCEIFDTSAIAYFSMCAQSPDFQPPANGIHDTFWDMQSFEDFMANDDRMIRETPDECKSPVPVIPQGLDEEMKGKYKTFLLTRGIDLESPHIKCDHETSVTILGTDEKSSYTECEDCGHRREVSIHM</sequence>